<dbReference type="PANTHER" id="PTHR45737:SF6">
    <property type="entry name" value="VON WILLEBRAND FACTOR A DOMAIN-CONTAINING PROTEIN 5A"/>
    <property type="match status" value="1"/>
</dbReference>
<dbReference type="GO" id="GO:0032991">
    <property type="term" value="C:protein-containing complex"/>
    <property type="evidence" value="ECO:0007669"/>
    <property type="project" value="UniProtKB-ARBA"/>
</dbReference>
<dbReference type="AlphaFoldDB" id="A0AAW0SH51"/>
<keyword evidence="3" id="KW-1185">Reference proteome</keyword>
<sequence length="182" mass="20174">MKDDLLMLNLFPEVPTNTYSSRNEIIFVIDRSGEEACMGKKIESARATLLLFLKSLPLGCLFNIVSFGSSFSVLFKKGSRVYSEATLREACQLQAAMKADMGGTEILAPLKDIYDKPPIPGYSQQGEAAWATALVLVLLERKFGEQREEWELLATKGRAFLVGCGEQPEEMLAKARLTLDSE</sequence>
<dbReference type="Pfam" id="PF13768">
    <property type="entry name" value="VWA_3"/>
    <property type="match status" value="1"/>
</dbReference>
<dbReference type="SUPFAM" id="SSF53300">
    <property type="entry name" value="vWA-like"/>
    <property type="match status" value="1"/>
</dbReference>
<reference evidence="2 3" key="1">
    <citation type="submission" date="2023-03" db="EMBL/GenBank/DDBJ databases">
        <title>High-quality genome of Scylla paramamosain provides insights in environmental adaptation.</title>
        <authorList>
            <person name="Zhang L."/>
        </authorList>
    </citation>
    <scope>NUCLEOTIDE SEQUENCE [LARGE SCALE GENOMIC DNA]</scope>
    <source>
        <strain evidence="2">LZ_2023a</strain>
        <tissue evidence="2">Muscle</tissue>
    </source>
</reference>
<dbReference type="InterPro" id="IPR036465">
    <property type="entry name" value="vWFA_dom_sf"/>
</dbReference>
<name>A0AAW0SH51_SCYPA</name>
<feature type="domain" description="VWFA" evidence="1">
    <location>
        <begin position="23"/>
        <end position="123"/>
    </location>
</feature>
<dbReference type="InterPro" id="IPR002035">
    <property type="entry name" value="VWF_A"/>
</dbReference>
<evidence type="ECO:0000259" key="1">
    <source>
        <dbReference type="Pfam" id="PF13768"/>
    </source>
</evidence>
<proteinExistence type="predicted"/>
<accession>A0AAW0SH51</accession>
<organism evidence="2 3">
    <name type="scientific">Scylla paramamosain</name>
    <name type="common">Mud crab</name>
    <dbReference type="NCBI Taxonomy" id="85552"/>
    <lineage>
        <taxon>Eukaryota</taxon>
        <taxon>Metazoa</taxon>
        <taxon>Ecdysozoa</taxon>
        <taxon>Arthropoda</taxon>
        <taxon>Crustacea</taxon>
        <taxon>Multicrustacea</taxon>
        <taxon>Malacostraca</taxon>
        <taxon>Eumalacostraca</taxon>
        <taxon>Eucarida</taxon>
        <taxon>Decapoda</taxon>
        <taxon>Pleocyemata</taxon>
        <taxon>Brachyura</taxon>
        <taxon>Eubrachyura</taxon>
        <taxon>Portunoidea</taxon>
        <taxon>Portunidae</taxon>
        <taxon>Portuninae</taxon>
        <taxon>Scylla</taxon>
    </lineage>
</organism>
<dbReference type="Proteomes" id="UP001487740">
    <property type="component" value="Unassembled WGS sequence"/>
</dbReference>
<evidence type="ECO:0000313" key="3">
    <source>
        <dbReference type="Proteomes" id="UP001487740"/>
    </source>
</evidence>
<gene>
    <name evidence="2" type="ORF">O3P69_018372</name>
</gene>
<evidence type="ECO:0000313" key="2">
    <source>
        <dbReference type="EMBL" id="KAK8374478.1"/>
    </source>
</evidence>
<dbReference type="Gene3D" id="3.40.50.410">
    <property type="entry name" value="von Willebrand factor, type A domain"/>
    <property type="match status" value="1"/>
</dbReference>
<comment type="caution">
    <text evidence="2">The sequence shown here is derived from an EMBL/GenBank/DDBJ whole genome shotgun (WGS) entry which is preliminary data.</text>
</comment>
<protein>
    <recommendedName>
        <fullName evidence="1">VWFA domain-containing protein</fullName>
    </recommendedName>
</protein>
<dbReference type="EMBL" id="JARAKH010000357">
    <property type="protein sequence ID" value="KAK8374478.1"/>
    <property type="molecule type" value="Genomic_DNA"/>
</dbReference>
<dbReference type="PANTHER" id="PTHR45737">
    <property type="entry name" value="VON WILLEBRAND FACTOR A DOMAIN-CONTAINING PROTEIN 5A"/>
    <property type="match status" value="1"/>
</dbReference>